<dbReference type="Proteomes" id="UP000008810">
    <property type="component" value="Chromosome 1"/>
</dbReference>
<proteinExistence type="predicted"/>
<reference evidence="2" key="3">
    <citation type="submission" date="2018-08" db="UniProtKB">
        <authorList>
            <consortium name="EnsemblPlants"/>
        </authorList>
    </citation>
    <scope>IDENTIFICATION</scope>
    <source>
        <strain evidence="2">cv. Bd21</strain>
    </source>
</reference>
<organism evidence="1">
    <name type="scientific">Brachypodium distachyon</name>
    <name type="common">Purple false brome</name>
    <name type="synonym">Trachynia distachya</name>
    <dbReference type="NCBI Taxonomy" id="15368"/>
    <lineage>
        <taxon>Eukaryota</taxon>
        <taxon>Viridiplantae</taxon>
        <taxon>Streptophyta</taxon>
        <taxon>Embryophyta</taxon>
        <taxon>Tracheophyta</taxon>
        <taxon>Spermatophyta</taxon>
        <taxon>Magnoliopsida</taxon>
        <taxon>Liliopsida</taxon>
        <taxon>Poales</taxon>
        <taxon>Poaceae</taxon>
        <taxon>BOP clade</taxon>
        <taxon>Pooideae</taxon>
        <taxon>Stipodae</taxon>
        <taxon>Brachypodieae</taxon>
        <taxon>Brachypodium</taxon>
    </lineage>
</organism>
<reference evidence="1" key="2">
    <citation type="submission" date="2017-06" db="EMBL/GenBank/DDBJ databases">
        <title>WGS assembly of Brachypodium distachyon.</title>
        <authorList>
            <consortium name="The International Brachypodium Initiative"/>
            <person name="Lucas S."/>
            <person name="Harmon-Smith M."/>
            <person name="Lail K."/>
            <person name="Tice H."/>
            <person name="Grimwood J."/>
            <person name="Bruce D."/>
            <person name="Barry K."/>
            <person name="Shu S."/>
            <person name="Lindquist E."/>
            <person name="Wang M."/>
            <person name="Pitluck S."/>
            <person name="Vogel J.P."/>
            <person name="Garvin D.F."/>
            <person name="Mockler T.C."/>
            <person name="Schmutz J."/>
            <person name="Rokhsar D."/>
            <person name="Bevan M.W."/>
        </authorList>
    </citation>
    <scope>NUCLEOTIDE SEQUENCE</scope>
    <source>
        <strain evidence="1">Bd21</strain>
    </source>
</reference>
<keyword evidence="3" id="KW-1185">Reference proteome</keyword>
<dbReference type="Gramene" id="PNT74183">
    <property type="protein sequence ID" value="PNT74183"/>
    <property type="gene ID" value="BRADI_1g09415v3"/>
</dbReference>
<dbReference type="EnsemblPlants" id="PNT74183">
    <property type="protein sequence ID" value="PNT74183"/>
    <property type="gene ID" value="BRADI_1g09415v3"/>
</dbReference>
<name>A0A2K2DIS3_BRADI</name>
<evidence type="ECO:0000313" key="3">
    <source>
        <dbReference type="Proteomes" id="UP000008810"/>
    </source>
</evidence>
<dbReference type="AlphaFoldDB" id="A0A2K2DIS3"/>
<accession>A0A2K2DIS3</accession>
<evidence type="ECO:0000313" key="1">
    <source>
        <dbReference type="EMBL" id="PNT74183.1"/>
    </source>
</evidence>
<sequence length="70" mass="8078">MRAAPVLPRSARACVRSLFCFNEISVWILATKPNQMRFFTCLRKHRGALLHFLLGLVFQESGLREVISWS</sequence>
<dbReference type="EMBL" id="CM000880">
    <property type="protein sequence ID" value="PNT74183.1"/>
    <property type="molecule type" value="Genomic_DNA"/>
</dbReference>
<reference evidence="1 2" key="1">
    <citation type="journal article" date="2010" name="Nature">
        <title>Genome sequencing and analysis of the model grass Brachypodium distachyon.</title>
        <authorList>
            <consortium name="International Brachypodium Initiative"/>
        </authorList>
    </citation>
    <scope>NUCLEOTIDE SEQUENCE [LARGE SCALE GENOMIC DNA]</scope>
    <source>
        <strain evidence="1 2">Bd21</strain>
    </source>
</reference>
<protein>
    <submittedName>
        <fullName evidence="1 2">Uncharacterized protein</fullName>
    </submittedName>
</protein>
<gene>
    <name evidence="1" type="ORF">BRADI_1g09415v3</name>
</gene>
<evidence type="ECO:0000313" key="2">
    <source>
        <dbReference type="EnsemblPlants" id="PNT74183"/>
    </source>
</evidence>
<dbReference type="InParanoid" id="A0A2K2DIS3"/>